<evidence type="ECO:0000256" key="4">
    <source>
        <dbReference type="ARBA" id="ARBA00005189"/>
    </source>
</evidence>
<dbReference type="PROSITE" id="PS00710">
    <property type="entry name" value="PGM_PMM"/>
    <property type="match status" value="1"/>
</dbReference>
<evidence type="ECO:0000259" key="19">
    <source>
        <dbReference type="Pfam" id="PF02880"/>
    </source>
</evidence>
<dbReference type="InterPro" id="IPR005841">
    <property type="entry name" value="Alpha-D-phosphohexomutase_SF"/>
</dbReference>
<keyword evidence="10 15" id="KW-0460">Magnesium</keyword>
<evidence type="ECO:0000256" key="1">
    <source>
        <dbReference type="ARBA" id="ARBA00000443"/>
    </source>
</evidence>
<evidence type="ECO:0000256" key="6">
    <source>
        <dbReference type="ARBA" id="ARBA00012728"/>
    </source>
</evidence>
<keyword evidence="11" id="KW-0413">Isomerase</keyword>
<sequence>MEWQKEYERWNGFPELDASLKEELRSITDKEQSLEDAFYKNLEFGTGGMRGKLGPGTNRMNIYTVRRAAEGMARYIEEKGQEWKPKGVVLAYDSRYMSKEFAVETARVLGRHGIQAYVFTSLRPTPELSFAVRYLNAAGGVVITASHNPPEYNGFKVYNEDGGQLPPEQAKVMIDYVNQVDNELAIEVAEQGELEYSGLLKWIDKEVDLPYMEALKSVNVNPELTKNASDLNIVFTPLHGTARTLVENGLKQMGLSHVHIVEEQAVPDPEFSTVESPNPEEHQAFAMAIEQGKLIGGDILIGTDPDADRLGIAVPDENGEFQVLTGNQTGALMLDYLLSERNDIPENALLIKTIVTSEFGRVIADSYNVASLDTLTGFKFIGEKIKEYEESGEYSFVFGYEESYGYLIKDFARDKDAVQAAMLSAEMAAYWKTKGMTLLDALDELYQRHGYFLEDLQSLKMEGKSGAEKIEGIMDHFRHTEFTKVGELSVIAVEDYTTAARHMIESDTTETIDLPKANVLKFILEDNCWFCLRPSGTEPKIKFYYGVKSSTREDSEHRLTAIKQAVNDMLNTIV</sequence>
<comment type="similarity">
    <text evidence="5 15">Belongs to the phosphohexose mutase family.</text>
</comment>
<dbReference type="EMBL" id="CP095073">
    <property type="protein sequence ID" value="UOQ45683.1"/>
    <property type="molecule type" value="Genomic_DNA"/>
</dbReference>
<evidence type="ECO:0000256" key="14">
    <source>
        <dbReference type="ARBA" id="ARBA00041467"/>
    </source>
</evidence>
<evidence type="ECO:0000256" key="2">
    <source>
        <dbReference type="ARBA" id="ARBA00001946"/>
    </source>
</evidence>
<evidence type="ECO:0000313" key="21">
    <source>
        <dbReference type="Proteomes" id="UP000831787"/>
    </source>
</evidence>
<dbReference type="RefSeq" id="WP_244712501.1">
    <property type="nucleotide sequence ID" value="NZ_CP095073.1"/>
</dbReference>
<feature type="domain" description="Alpha-D-phosphohexomutase alpha/beta/alpha" evidence="19">
    <location>
        <begin position="326"/>
        <end position="448"/>
    </location>
</feature>
<evidence type="ECO:0000259" key="17">
    <source>
        <dbReference type="Pfam" id="PF02878"/>
    </source>
</evidence>
<dbReference type="Pfam" id="PF00408">
    <property type="entry name" value="PGM_PMM_IV"/>
    <property type="match status" value="1"/>
</dbReference>
<dbReference type="Pfam" id="PF02880">
    <property type="entry name" value="PGM_PMM_III"/>
    <property type="match status" value="1"/>
</dbReference>
<evidence type="ECO:0000256" key="11">
    <source>
        <dbReference type="ARBA" id="ARBA00023235"/>
    </source>
</evidence>
<comment type="catalytic activity">
    <reaction evidence="1">
        <text>alpha-D-glucose 1-phosphate = alpha-D-glucose 6-phosphate</text>
        <dbReference type="Rhea" id="RHEA:23536"/>
        <dbReference type="ChEBI" id="CHEBI:58225"/>
        <dbReference type="ChEBI" id="CHEBI:58601"/>
        <dbReference type="EC" id="5.4.2.2"/>
    </reaction>
</comment>
<dbReference type="InterPro" id="IPR005843">
    <property type="entry name" value="A-D-PHexomutase_C"/>
</dbReference>
<evidence type="ECO:0000256" key="8">
    <source>
        <dbReference type="ARBA" id="ARBA00022553"/>
    </source>
</evidence>
<dbReference type="InterPro" id="IPR005846">
    <property type="entry name" value="A-D-PHexomutase_a/b/a-III"/>
</dbReference>
<proteinExistence type="inferred from homology"/>
<dbReference type="SUPFAM" id="SSF55957">
    <property type="entry name" value="Phosphoglucomutase, C-terminal domain"/>
    <property type="match status" value="1"/>
</dbReference>
<dbReference type="Proteomes" id="UP000831787">
    <property type="component" value="Chromosome"/>
</dbReference>
<gene>
    <name evidence="20" type="ORF">MUN89_07060</name>
</gene>
<keyword evidence="21" id="KW-1185">Reference proteome</keyword>
<name>A0ABY4EMK0_9BACI</name>
<evidence type="ECO:0000256" key="9">
    <source>
        <dbReference type="ARBA" id="ARBA00022723"/>
    </source>
</evidence>
<dbReference type="SUPFAM" id="SSF53738">
    <property type="entry name" value="Phosphoglucomutase, first 3 domains"/>
    <property type="match status" value="3"/>
</dbReference>
<reference evidence="20 21" key="1">
    <citation type="submission" date="2022-04" db="EMBL/GenBank/DDBJ databases">
        <title>Halobacillus sp. isolated from saltern.</title>
        <authorList>
            <person name="Won M."/>
            <person name="Lee C.-M."/>
            <person name="Woen H.-Y."/>
            <person name="Kwon S.-W."/>
        </authorList>
    </citation>
    <scope>NUCLEOTIDE SEQUENCE [LARGE SCALE GENOMIC DNA]</scope>
    <source>
        <strain evidence="20 21">SSBR10-3</strain>
    </source>
</reference>
<dbReference type="PANTHER" id="PTHR45745:SF1">
    <property type="entry name" value="PHOSPHOGLUCOMUTASE 2B-RELATED"/>
    <property type="match status" value="1"/>
</dbReference>
<feature type="domain" description="Alpha-D-phosphohexomutase C-terminal" evidence="16">
    <location>
        <begin position="516"/>
        <end position="551"/>
    </location>
</feature>
<dbReference type="InterPro" id="IPR005844">
    <property type="entry name" value="A-D-PHexomutase_a/b/a-I"/>
</dbReference>
<keyword evidence="8" id="KW-0597">Phosphoprotein</keyword>
<evidence type="ECO:0000259" key="16">
    <source>
        <dbReference type="Pfam" id="PF00408"/>
    </source>
</evidence>
<organism evidence="20 21">
    <name type="scientific">Halobacillus salinarum</name>
    <dbReference type="NCBI Taxonomy" id="2932257"/>
    <lineage>
        <taxon>Bacteria</taxon>
        <taxon>Bacillati</taxon>
        <taxon>Bacillota</taxon>
        <taxon>Bacilli</taxon>
        <taxon>Bacillales</taxon>
        <taxon>Bacillaceae</taxon>
        <taxon>Halobacillus</taxon>
    </lineage>
</organism>
<evidence type="ECO:0000256" key="13">
    <source>
        <dbReference type="ARBA" id="ARBA00041398"/>
    </source>
</evidence>
<keyword evidence="9 15" id="KW-0479">Metal-binding</keyword>
<evidence type="ECO:0000256" key="3">
    <source>
        <dbReference type="ARBA" id="ARBA00005164"/>
    </source>
</evidence>
<dbReference type="InterPro" id="IPR016055">
    <property type="entry name" value="A-D-PHexomutase_a/b/a-I/II/III"/>
</dbReference>
<evidence type="ECO:0000313" key="20">
    <source>
        <dbReference type="EMBL" id="UOQ45683.1"/>
    </source>
</evidence>
<dbReference type="EC" id="5.4.2.2" evidence="6"/>
<evidence type="ECO:0000256" key="5">
    <source>
        <dbReference type="ARBA" id="ARBA00010231"/>
    </source>
</evidence>
<evidence type="ECO:0000256" key="12">
    <source>
        <dbReference type="ARBA" id="ARBA00039995"/>
    </source>
</evidence>
<comment type="cofactor">
    <cofactor evidence="2">
        <name>Mg(2+)</name>
        <dbReference type="ChEBI" id="CHEBI:18420"/>
    </cofactor>
</comment>
<evidence type="ECO:0000256" key="15">
    <source>
        <dbReference type="RuleBase" id="RU004326"/>
    </source>
</evidence>
<dbReference type="CDD" id="cd05799">
    <property type="entry name" value="PGM2"/>
    <property type="match status" value="1"/>
</dbReference>
<dbReference type="Gene3D" id="3.40.120.10">
    <property type="entry name" value="Alpha-D-Glucose-1,6-Bisphosphate, subunit A, domain 3"/>
    <property type="match status" value="3"/>
</dbReference>
<dbReference type="InterPro" id="IPR036900">
    <property type="entry name" value="A-D-PHexomutase_C_sf"/>
</dbReference>
<dbReference type="Gene3D" id="3.30.310.50">
    <property type="entry name" value="Alpha-D-phosphohexomutase, C-terminal domain"/>
    <property type="match status" value="1"/>
</dbReference>
<feature type="domain" description="Alpha-D-phosphohexomutase alpha/beta/alpha" evidence="18">
    <location>
        <begin position="211"/>
        <end position="319"/>
    </location>
</feature>
<dbReference type="PANTHER" id="PTHR45745">
    <property type="entry name" value="PHOSPHOMANNOMUTASE 45A"/>
    <property type="match status" value="1"/>
</dbReference>
<evidence type="ECO:0000259" key="18">
    <source>
        <dbReference type="Pfam" id="PF02879"/>
    </source>
</evidence>
<dbReference type="Pfam" id="PF02879">
    <property type="entry name" value="PGM_PMM_II"/>
    <property type="match status" value="1"/>
</dbReference>
<keyword evidence="7" id="KW-0119">Carbohydrate metabolism</keyword>
<dbReference type="InterPro" id="IPR016066">
    <property type="entry name" value="A-D-PHexomutase_CS"/>
</dbReference>
<feature type="domain" description="Alpha-D-phosphohexomutase alpha/beta/alpha" evidence="17">
    <location>
        <begin position="43"/>
        <end position="181"/>
    </location>
</feature>
<protein>
    <recommendedName>
        <fullName evidence="12">Phosphoglucomutase</fullName>
        <ecNumber evidence="6">5.4.2.2</ecNumber>
    </recommendedName>
    <alternativeName>
        <fullName evidence="14">Alpha-phosphoglucomutase</fullName>
    </alternativeName>
    <alternativeName>
        <fullName evidence="13">Glucose phosphomutase</fullName>
    </alternativeName>
</protein>
<comment type="pathway">
    <text evidence="3">Glycolipid metabolism; diglucosyl-diacylglycerol biosynthesis.</text>
</comment>
<evidence type="ECO:0000256" key="10">
    <source>
        <dbReference type="ARBA" id="ARBA00022842"/>
    </source>
</evidence>
<dbReference type="Pfam" id="PF02878">
    <property type="entry name" value="PGM_PMM_I"/>
    <property type="match status" value="1"/>
</dbReference>
<dbReference type="PRINTS" id="PR00509">
    <property type="entry name" value="PGMPMM"/>
</dbReference>
<dbReference type="InterPro" id="IPR005845">
    <property type="entry name" value="A-D-PHexomutase_a/b/a-II"/>
</dbReference>
<accession>A0ABY4EMK0</accession>
<comment type="pathway">
    <text evidence="4">Lipid metabolism.</text>
</comment>
<keyword evidence="7" id="KW-0313">Glucose metabolism</keyword>
<evidence type="ECO:0000256" key="7">
    <source>
        <dbReference type="ARBA" id="ARBA00022526"/>
    </source>
</evidence>